<dbReference type="Gene3D" id="3.10.450.50">
    <property type="match status" value="1"/>
</dbReference>
<reference evidence="1" key="2">
    <citation type="submission" date="2020-09" db="EMBL/GenBank/DDBJ databases">
        <authorList>
            <person name="Sun Q."/>
            <person name="Zhou Y."/>
        </authorList>
    </citation>
    <scope>NUCLEOTIDE SEQUENCE</scope>
    <source>
        <strain evidence="1">CGMCC 1.15367</strain>
    </source>
</reference>
<protein>
    <submittedName>
        <fullName evidence="1">Uncharacterized protein</fullName>
    </submittedName>
</protein>
<name>A0A916ZNB8_9HYPH</name>
<accession>A0A916ZNB8</accession>
<dbReference type="AlphaFoldDB" id="A0A916ZNB8"/>
<comment type="caution">
    <text evidence="1">The sequence shown here is derived from an EMBL/GenBank/DDBJ whole genome shotgun (WGS) entry which is preliminary data.</text>
</comment>
<dbReference type="InterPro" id="IPR032710">
    <property type="entry name" value="NTF2-like_dom_sf"/>
</dbReference>
<proteinExistence type="predicted"/>
<evidence type="ECO:0000313" key="1">
    <source>
        <dbReference type="EMBL" id="GGE06087.1"/>
    </source>
</evidence>
<dbReference type="Proteomes" id="UP000644699">
    <property type="component" value="Unassembled WGS sequence"/>
</dbReference>
<gene>
    <name evidence="1" type="ORF">GCM10011390_26490</name>
</gene>
<organism evidence="1 2">
    <name type="scientific">Aureimonas endophytica</name>
    <dbReference type="NCBI Taxonomy" id="2027858"/>
    <lineage>
        <taxon>Bacteria</taxon>
        <taxon>Pseudomonadati</taxon>
        <taxon>Pseudomonadota</taxon>
        <taxon>Alphaproteobacteria</taxon>
        <taxon>Hyphomicrobiales</taxon>
        <taxon>Aurantimonadaceae</taxon>
        <taxon>Aureimonas</taxon>
    </lineage>
</organism>
<dbReference type="EMBL" id="BMIQ01000003">
    <property type="protein sequence ID" value="GGE06087.1"/>
    <property type="molecule type" value="Genomic_DNA"/>
</dbReference>
<dbReference type="SUPFAM" id="SSF54427">
    <property type="entry name" value="NTF2-like"/>
    <property type="match status" value="1"/>
</dbReference>
<keyword evidence="2" id="KW-1185">Reference proteome</keyword>
<sequence>MDVTGARHLLSAWIDAFGASLERRDVDDATARFGDECDWRDLVASTWNLRTFEGREAIRSLLAKTSTGSRMSVI</sequence>
<reference evidence="1" key="1">
    <citation type="journal article" date="2014" name="Int. J. Syst. Evol. Microbiol.">
        <title>Complete genome sequence of Corynebacterium casei LMG S-19264T (=DSM 44701T), isolated from a smear-ripened cheese.</title>
        <authorList>
            <consortium name="US DOE Joint Genome Institute (JGI-PGF)"/>
            <person name="Walter F."/>
            <person name="Albersmeier A."/>
            <person name="Kalinowski J."/>
            <person name="Ruckert C."/>
        </authorList>
    </citation>
    <scope>NUCLEOTIDE SEQUENCE</scope>
    <source>
        <strain evidence="1">CGMCC 1.15367</strain>
    </source>
</reference>
<evidence type="ECO:0000313" key="2">
    <source>
        <dbReference type="Proteomes" id="UP000644699"/>
    </source>
</evidence>